<dbReference type="Pfam" id="PF13560">
    <property type="entry name" value="HTH_31"/>
    <property type="match status" value="1"/>
</dbReference>
<dbReference type="SUPFAM" id="SSF48452">
    <property type="entry name" value="TPR-like"/>
    <property type="match status" value="1"/>
</dbReference>
<organism evidence="2 3">
    <name type="scientific">Kribbella jejuensis</name>
    <dbReference type="NCBI Taxonomy" id="236068"/>
    <lineage>
        <taxon>Bacteria</taxon>
        <taxon>Bacillati</taxon>
        <taxon>Actinomycetota</taxon>
        <taxon>Actinomycetes</taxon>
        <taxon>Propionibacteriales</taxon>
        <taxon>Kribbellaceae</taxon>
        <taxon>Kribbella</taxon>
    </lineage>
</organism>
<protein>
    <submittedName>
        <fullName evidence="2">Putative ATPase</fullName>
    </submittedName>
</protein>
<dbReference type="SMART" id="SM00530">
    <property type="entry name" value="HTH_XRE"/>
    <property type="match status" value="1"/>
</dbReference>
<dbReference type="Proteomes" id="UP000316298">
    <property type="component" value="Unassembled WGS sequence"/>
</dbReference>
<dbReference type="AlphaFoldDB" id="A0A542D9N4"/>
<dbReference type="PANTHER" id="PTHR47691">
    <property type="entry name" value="REGULATOR-RELATED"/>
    <property type="match status" value="1"/>
</dbReference>
<dbReference type="Gene3D" id="1.25.40.10">
    <property type="entry name" value="Tetratricopeptide repeat domain"/>
    <property type="match status" value="1"/>
</dbReference>
<evidence type="ECO:0000313" key="2">
    <source>
        <dbReference type="EMBL" id="TQI99777.1"/>
    </source>
</evidence>
<dbReference type="InterPro" id="IPR010982">
    <property type="entry name" value="Lambda_DNA-bd_dom_sf"/>
</dbReference>
<reference evidence="2 3" key="1">
    <citation type="submission" date="2019-06" db="EMBL/GenBank/DDBJ databases">
        <title>Sequencing the genomes of 1000 actinobacteria strains.</title>
        <authorList>
            <person name="Klenk H.-P."/>
        </authorList>
    </citation>
    <scope>NUCLEOTIDE SEQUENCE [LARGE SCALE GENOMIC DNA]</scope>
    <source>
        <strain evidence="2 3">DSM 17305</strain>
    </source>
</reference>
<dbReference type="GO" id="GO:0003677">
    <property type="term" value="F:DNA binding"/>
    <property type="evidence" value="ECO:0007669"/>
    <property type="project" value="InterPro"/>
</dbReference>
<evidence type="ECO:0000259" key="1">
    <source>
        <dbReference type="PROSITE" id="PS50943"/>
    </source>
</evidence>
<proteinExistence type="predicted"/>
<gene>
    <name evidence="2" type="ORF">FB475_6764</name>
</gene>
<dbReference type="InterPro" id="IPR027417">
    <property type="entry name" value="P-loop_NTPase"/>
</dbReference>
<accession>A0A542D9N4</accession>
<feature type="domain" description="HTH cro/C1-type" evidence="1">
    <location>
        <begin position="10"/>
        <end position="65"/>
    </location>
</feature>
<dbReference type="Pfam" id="PF25872">
    <property type="entry name" value="HTH_77"/>
    <property type="match status" value="1"/>
</dbReference>
<dbReference type="Gene3D" id="3.40.50.300">
    <property type="entry name" value="P-loop containing nucleotide triphosphate hydrolases"/>
    <property type="match status" value="1"/>
</dbReference>
<dbReference type="EMBL" id="VFMM01000004">
    <property type="protein sequence ID" value="TQI99777.1"/>
    <property type="molecule type" value="Genomic_DNA"/>
</dbReference>
<dbReference type="RefSeq" id="WP_141862033.1">
    <property type="nucleotide sequence ID" value="NZ_BAAAKA010000049.1"/>
</dbReference>
<dbReference type="InterPro" id="IPR011990">
    <property type="entry name" value="TPR-like_helical_dom_sf"/>
</dbReference>
<dbReference type="Gene3D" id="1.10.260.40">
    <property type="entry name" value="lambda repressor-like DNA-binding domains"/>
    <property type="match status" value="1"/>
</dbReference>
<dbReference type="OrthoDB" id="3755432at2"/>
<dbReference type="SUPFAM" id="SSF52540">
    <property type="entry name" value="P-loop containing nucleoside triphosphate hydrolases"/>
    <property type="match status" value="1"/>
</dbReference>
<dbReference type="PROSITE" id="PS50943">
    <property type="entry name" value="HTH_CROC1"/>
    <property type="match status" value="1"/>
</dbReference>
<dbReference type="SUPFAM" id="SSF47413">
    <property type="entry name" value="lambda repressor-like DNA-binding domains"/>
    <property type="match status" value="1"/>
</dbReference>
<sequence length="730" mass="78699">MSGTELAAALRRLRSSAELTQEELAGRAGISVRAVSDIERGARRRIYPVTARQLATALDLPPAERTAFERVARGLSPAPANSANSTVGVLPMPRSTLFGRHQEIGELSALLASEPPALITVTGPGGVGKTRLVLETARACGPGTQISNGHPFAAVHWVELGQLDDPALVITTIARSVGTAAIGPDPLSALAGALAVLRTLLILDTFEHLLAAAPDVAELLSRCPSLTVLVTSRARLRLNGEREFALGPITEPADSVELFVDRAMAANRRLTVDPVLAADICRRLEGIPLAIELAAARTRHLALPDLARQLEQGSSVLSRGPQDLPQRHESMQATVAWSYHLLDPGAQTLARRLTVFVGWTLQQVQAVCMHGLDADPLETLSTLLDHSLVAVSPADTCGTRYRMLDVVREYVAREAVVPDDTTELRSRHADYFLALVRELEPLLRATGQSTAHLRLDAELPNLRSAHRWLLANDPRRALAMAGSLWMFWLWRGGVPEGRRWLVDALAAGKAGAEEVEARAKALWGAGWLAYHQGDVGETSRYGDELLGLARETKDAVQLRNALTLGGMTSMAAADFEAARSSFQAARDALRGGGEAWLIATSALNLGLAELHAGEVAAAERHFVEAAQQYAELGDQTYLDRANRHVAAAALVNGQLERAEQLFAAELVRDDTRTDWGVAESLEGLSWVAAVRGDVERAGELARDAATIRERLGVQLHPFDALLSRRFRGQD</sequence>
<dbReference type="GO" id="GO:0043531">
    <property type="term" value="F:ADP binding"/>
    <property type="evidence" value="ECO:0007669"/>
    <property type="project" value="InterPro"/>
</dbReference>
<dbReference type="InterPro" id="IPR058852">
    <property type="entry name" value="HTH_77"/>
</dbReference>
<dbReference type="InterPro" id="IPR001387">
    <property type="entry name" value="Cro/C1-type_HTH"/>
</dbReference>
<dbReference type="PANTHER" id="PTHR47691:SF3">
    <property type="entry name" value="HTH-TYPE TRANSCRIPTIONAL REGULATOR RV0890C-RELATED"/>
    <property type="match status" value="1"/>
</dbReference>
<comment type="caution">
    <text evidence="2">The sequence shown here is derived from an EMBL/GenBank/DDBJ whole genome shotgun (WGS) entry which is preliminary data.</text>
</comment>
<evidence type="ECO:0000313" key="3">
    <source>
        <dbReference type="Proteomes" id="UP000316298"/>
    </source>
</evidence>
<dbReference type="CDD" id="cd00093">
    <property type="entry name" value="HTH_XRE"/>
    <property type="match status" value="1"/>
</dbReference>
<keyword evidence="3" id="KW-1185">Reference proteome</keyword>
<name>A0A542D9N4_9ACTN</name>